<dbReference type="GO" id="GO:0008654">
    <property type="term" value="P:phospholipid biosynthetic process"/>
    <property type="evidence" value="ECO:0007669"/>
    <property type="project" value="UniProtKB-KW"/>
</dbReference>
<evidence type="ECO:0000256" key="10">
    <source>
        <dbReference type="SAM" id="Phobius"/>
    </source>
</evidence>
<keyword evidence="2" id="KW-0444">Lipid biosynthesis</keyword>
<evidence type="ECO:0000256" key="1">
    <source>
        <dbReference type="ARBA" id="ARBA00022475"/>
    </source>
</evidence>
<evidence type="ECO:0000256" key="4">
    <source>
        <dbReference type="ARBA" id="ARBA00022692"/>
    </source>
</evidence>
<dbReference type="PANTHER" id="PTHR30309:SF0">
    <property type="entry name" value="GLYCEROL-3-PHOSPHATE ACYLTRANSFERASE-RELATED"/>
    <property type="match status" value="1"/>
</dbReference>
<evidence type="ECO:0000313" key="12">
    <source>
        <dbReference type="Proteomes" id="UP000886723"/>
    </source>
</evidence>
<dbReference type="Proteomes" id="UP000886723">
    <property type="component" value="Unassembled WGS sequence"/>
</dbReference>
<evidence type="ECO:0000256" key="9">
    <source>
        <dbReference type="ARBA" id="ARBA00023264"/>
    </source>
</evidence>
<feature type="transmembrane region" description="Helical" evidence="10">
    <location>
        <begin position="147"/>
        <end position="164"/>
    </location>
</feature>
<accession>A0A9D1NU12</accession>
<feature type="transmembrane region" description="Helical" evidence="10">
    <location>
        <begin position="5"/>
        <end position="24"/>
    </location>
</feature>
<dbReference type="GO" id="GO:0005886">
    <property type="term" value="C:plasma membrane"/>
    <property type="evidence" value="ECO:0007669"/>
    <property type="project" value="InterPro"/>
</dbReference>
<evidence type="ECO:0000256" key="8">
    <source>
        <dbReference type="ARBA" id="ARBA00023209"/>
    </source>
</evidence>
<organism evidence="11 12">
    <name type="scientific">Candidatus Pullilachnospira stercoravium</name>
    <dbReference type="NCBI Taxonomy" id="2840913"/>
    <lineage>
        <taxon>Bacteria</taxon>
        <taxon>Bacillati</taxon>
        <taxon>Bacillota</taxon>
        <taxon>Clostridia</taxon>
        <taxon>Lachnospirales</taxon>
        <taxon>Lachnospiraceae</taxon>
        <taxon>Lachnospiraceae incertae sedis</taxon>
        <taxon>Candidatus Pullilachnospira</taxon>
    </lineage>
</organism>
<keyword evidence="6" id="KW-0443">Lipid metabolism</keyword>
<dbReference type="EMBL" id="DVON01000156">
    <property type="protein sequence ID" value="HIV12856.1"/>
    <property type="molecule type" value="Genomic_DNA"/>
</dbReference>
<evidence type="ECO:0000256" key="7">
    <source>
        <dbReference type="ARBA" id="ARBA00023136"/>
    </source>
</evidence>
<keyword evidence="9" id="KW-1208">Phospholipid metabolism</keyword>
<evidence type="ECO:0000313" key="11">
    <source>
        <dbReference type="EMBL" id="HIV12856.1"/>
    </source>
</evidence>
<keyword evidence="3" id="KW-0808">Transferase</keyword>
<feature type="transmembrane region" description="Helical" evidence="10">
    <location>
        <begin position="77"/>
        <end position="98"/>
    </location>
</feature>
<proteinExistence type="predicted"/>
<protein>
    <submittedName>
        <fullName evidence="11">Glycerol-3-phosphate acyltransferase</fullName>
    </submittedName>
</protein>
<comment type="caution">
    <text evidence="11">The sequence shown here is derived from an EMBL/GenBank/DDBJ whole genome shotgun (WGS) entry which is preliminary data.</text>
</comment>
<evidence type="ECO:0000256" key="2">
    <source>
        <dbReference type="ARBA" id="ARBA00022516"/>
    </source>
</evidence>
<sequence length="203" mass="21782">MIAKFLEYILIGYLSGSVLYAYLLPRYLKHVDVTEKSGDGNPGAANAFLYAGIPVGVLVLVMELLKGFVPVHLAMGRLPAAEPLFGLVMAAPVLGHAFPLGNRRRGGKAIAVSFGVLLGIWPVTEPLFLLVALYLTFSLLVVVTPHFFRSVITFLLLFAGTAVLVELPGIVAGCGCVSGIVICKHLARYQGERMQVHLLQGSH</sequence>
<dbReference type="InterPro" id="IPR003811">
    <property type="entry name" value="G3P_acylTferase_PlsY"/>
</dbReference>
<keyword evidence="11" id="KW-0012">Acyltransferase</keyword>
<dbReference type="SMART" id="SM01207">
    <property type="entry name" value="G3P_acyltransf"/>
    <property type="match status" value="1"/>
</dbReference>
<keyword evidence="1" id="KW-1003">Cell membrane</keyword>
<evidence type="ECO:0000256" key="6">
    <source>
        <dbReference type="ARBA" id="ARBA00023098"/>
    </source>
</evidence>
<feature type="transmembrane region" description="Helical" evidence="10">
    <location>
        <begin position="44"/>
        <end position="65"/>
    </location>
</feature>
<reference evidence="11" key="1">
    <citation type="submission" date="2020-10" db="EMBL/GenBank/DDBJ databases">
        <authorList>
            <person name="Gilroy R."/>
        </authorList>
    </citation>
    <scope>NUCLEOTIDE SEQUENCE</scope>
    <source>
        <strain evidence="11">ChiBcec2-4451</strain>
    </source>
</reference>
<evidence type="ECO:0000256" key="3">
    <source>
        <dbReference type="ARBA" id="ARBA00022679"/>
    </source>
</evidence>
<gene>
    <name evidence="11" type="ORF">IAA63_06925</name>
</gene>
<dbReference type="Pfam" id="PF02660">
    <property type="entry name" value="G3P_acyltransf"/>
    <property type="match status" value="1"/>
</dbReference>
<dbReference type="PANTHER" id="PTHR30309">
    <property type="entry name" value="INNER MEMBRANE PROTEIN YGIH"/>
    <property type="match status" value="1"/>
</dbReference>
<keyword evidence="8" id="KW-0594">Phospholipid biosynthesis</keyword>
<feature type="transmembrane region" description="Helical" evidence="10">
    <location>
        <begin position="110"/>
        <end position="135"/>
    </location>
</feature>
<keyword evidence="5 10" id="KW-1133">Transmembrane helix</keyword>
<name>A0A9D1NU12_9FIRM</name>
<dbReference type="AlphaFoldDB" id="A0A9D1NU12"/>
<dbReference type="GO" id="GO:0043772">
    <property type="term" value="F:acyl-phosphate glycerol-3-phosphate acyltransferase activity"/>
    <property type="evidence" value="ECO:0007669"/>
    <property type="project" value="InterPro"/>
</dbReference>
<keyword evidence="4 10" id="KW-0812">Transmembrane</keyword>
<keyword evidence="7 10" id="KW-0472">Membrane</keyword>
<evidence type="ECO:0000256" key="5">
    <source>
        <dbReference type="ARBA" id="ARBA00022989"/>
    </source>
</evidence>
<reference evidence="11" key="2">
    <citation type="journal article" date="2021" name="PeerJ">
        <title>Extensive microbial diversity within the chicken gut microbiome revealed by metagenomics and culture.</title>
        <authorList>
            <person name="Gilroy R."/>
            <person name="Ravi A."/>
            <person name="Getino M."/>
            <person name="Pursley I."/>
            <person name="Horton D.L."/>
            <person name="Alikhan N.F."/>
            <person name="Baker D."/>
            <person name="Gharbi K."/>
            <person name="Hall N."/>
            <person name="Watson M."/>
            <person name="Adriaenssens E.M."/>
            <person name="Foster-Nyarko E."/>
            <person name="Jarju S."/>
            <person name="Secka A."/>
            <person name="Antonio M."/>
            <person name="Oren A."/>
            <person name="Chaudhuri R.R."/>
            <person name="La Ragione R."/>
            <person name="Hildebrand F."/>
            <person name="Pallen M.J."/>
        </authorList>
    </citation>
    <scope>NUCLEOTIDE SEQUENCE</scope>
    <source>
        <strain evidence="11">ChiBcec2-4451</strain>
    </source>
</reference>